<dbReference type="GO" id="GO:0004556">
    <property type="term" value="F:alpha-amylase activity"/>
    <property type="evidence" value="ECO:0007669"/>
    <property type="project" value="TreeGrafter"/>
</dbReference>
<dbReference type="Gene3D" id="3.90.400.10">
    <property type="entry name" value="Oligo-1,6-glucosidase, Domain 2"/>
    <property type="match status" value="1"/>
</dbReference>
<dbReference type="InterPro" id="IPR045857">
    <property type="entry name" value="O16G_dom_2"/>
</dbReference>
<dbReference type="FunFam" id="3.20.20.80:FF:000064">
    <property type="entry name" value="Oligo-1,6-glucosidase"/>
    <property type="match status" value="1"/>
</dbReference>
<evidence type="ECO:0000313" key="5">
    <source>
        <dbReference type="EMBL" id="CAI9928717.1"/>
    </source>
</evidence>
<protein>
    <submittedName>
        <fullName evidence="5">Alpha-glucosidase</fullName>
    </submittedName>
</protein>
<dbReference type="EMBL" id="CATOUU010000414">
    <property type="protein sequence ID" value="CAI9928717.1"/>
    <property type="molecule type" value="Genomic_DNA"/>
</dbReference>
<keyword evidence="2" id="KW-0378">Hydrolase</keyword>
<dbReference type="GO" id="GO:0009313">
    <property type="term" value="P:oligosaccharide catabolic process"/>
    <property type="evidence" value="ECO:0007669"/>
    <property type="project" value="TreeGrafter"/>
</dbReference>
<dbReference type="SUPFAM" id="SSF51445">
    <property type="entry name" value="(Trans)glycosidases"/>
    <property type="match status" value="1"/>
</dbReference>
<sequence length="514" mass="59963">MPEWWRERVIYQIYPRSFKDSNGDGVGDLVGITQKLDYLKDLGIGAIWISPFFKSPQADCGYDVSDYRAVDPMFGSDQDFETLLARAHELDIKVIIDLVLNHTSCEHPWFQEARKSKENPKHDWYIWHDGQKPPQKCTCGEELNNKNDQAWHYNEETNECYLGIFRKEQPEVNWANRELQIEMFNIMKFWLDKSVDGFRLEIMHHHNYVYEEDHILQQKYDKNQLDVLKICKEMRQLIDSYPGERVLLGEVFEENPEITAQFQGNNDRLHVAFNFNFMYSSCNMQAYKNSAQAHYKILEQLSPEGFNQPNFTLGNHDQPRHASRFKESNEEEQVKKMKVLAAMLLTLKGTPTLYYGEEIGMQNVDIPKNQRVDPLAFSFFPVNQYYRDKQRTPMQWTASGGFSTVNSWLPMGDLSINVQDQLQNANSLLQFYKKLIMIRNNSILKSAPISFNQQNEDVLHFERAENGQKITVLLNFGKNYKIFGLNGTVLVAENAVKGKNCVELLKYGILIVKQ</sequence>
<gene>
    <name evidence="5" type="ORF">HINF_LOCUS16362</name>
    <name evidence="6" type="ORF">HINF_LOCUS74274</name>
</gene>
<proteinExistence type="inferred from homology"/>
<evidence type="ECO:0000256" key="3">
    <source>
        <dbReference type="ARBA" id="ARBA00023295"/>
    </source>
</evidence>
<name>A0AA86NXZ4_9EUKA</name>
<accession>A0AA86NXZ4</accession>
<feature type="domain" description="Glycosyl hydrolase family 13 catalytic" evidence="4">
    <location>
        <begin position="12"/>
        <end position="391"/>
    </location>
</feature>
<dbReference type="PANTHER" id="PTHR10357:SF179">
    <property type="entry name" value="NEUTRAL AND BASIC AMINO ACID TRANSPORT PROTEIN RBAT"/>
    <property type="match status" value="1"/>
</dbReference>
<reference evidence="6 7" key="2">
    <citation type="submission" date="2024-07" db="EMBL/GenBank/DDBJ databases">
        <authorList>
            <person name="Akdeniz Z."/>
        </authorList>
    </citation>
    <scope>NUCLEOTIDE SEQUENCE [LARGE SCALE GENOMIC DNA]</scope>
</reference>
<keyword evidence="3" id="KW-0326">Glycosidase</keyword>
<dbReference type="AlphaFoldDB" id="A0AA86NXZ4"/>
<evidence type="ECO:0000256" key="2">
    <source>
        <dbReference type="ARBA" id="ARBA00022801"/>
    </source>
</evidence>
<reference evidence="5" key="1">
    <citation type="submission" date="2023-06" db="EMBL/GenBank/DDBJ databases">
        <authorList>
            <person name="Kurt Z."/>
        </authorList>
    </citation>
    <scope>NUCLEOTIDE SEQUENCE</scope>
</reference>
<comment type="similarity">
    <text evidence="1">Belongs to the glycosyl hydrolase 13 family.</text>
</comment>
<dbReference type="InterPro" id="IPR006047">
    <property type="entry name" value="GH13_cat_dom"/>
</dbReference>
<evidence type="ECO:0000256" key="1">
    <source>
        <dbReference type="ARBA" id="ARBA00008061"/>
    </source>
</evidence>
<dbReference type="Pfam" id="PF00128">
    <property type="entry name" value="Alpha-amylase"/>
    <property type="match status" value="1"/>
</dbReference>
<dbReference type="Gene3D" id="3.20.20.80">
    <property type="entry name" value="Glycosidases"/>
    <property type="match status" value="1"/>
</dbReference>
<dbReference type="EMBL" id="CAXDID020000627">
    <property type="protein sequence ID" value="CAL6107111.1"/>
    <property type="molecule type" value="Genomic_DNA"/>
</dbReference>
<dbReference type="Proteomes" id="UP001642409">
    <property type="component" value="Unassembled WGS sequence"/>
</dbReference>
<dbReference type="InterPro" id="IPR017853">
    <property type="entry name" value="GH"/>
</dbReference>
<dbReference type="PANTHER" id="PTHR10357">
    <property type="entry name" value="ALPHA-AMYLASE FAMILY MEMBER"/>
    <property type="match status" value="1"/>
</dbReference>
<evidence type="ECO:0000259" key="4">
    <source>
        <dbReference type="SMART" id="SM00642"/>
    </source>
</evidence>
<keyword evidence="7" id="KW-1185">Reference proteome</keyword>
<comment type="caution">
    <text evidence="5">The sequence shown here is derived from an EMBL/GenBank/DDBJ whole genome shotgun (WGS) entry which is preliminary data.</text>
</comment>
<evidence type="ECO:0000313" key="7">
    <source>
        <dbReference type="Proteomes" id="UP001642409"/>
    </source>
</evidence>
<organism evidence="5">
    <name type="scientific">Hexamita inflata</name>
    <dbReference type="NCBI Taxonomy" id="28002"/>
    <lineage>
        <taxon>Eukaryota</taxon>
        <taxon>Metamonada</taxon>
        <taxon>Diplomonadida</taxon>
        <taxon>Hexamitidae</taxon>
        <taxon>Hexamitinae</taxon>
        <taxon>Hexamita</taxon>
    </lineage>
</organism>
<evidence type="ECO:0000313" key="6">
    <source>
        <dbReference type="EMBL" id="CAL6107111.1"/>
    </source>
</evidence>
<dbReference type="SMART" id="SM00642">
    <property type="entry name" value="Aamy"/>
    <property type="match status" value="1"/>
</dbReference>